<feature type="non-terminal residue" evidence="2">
    <location>
        <position position="1"/>
    </location>
</feature>
<name>A0A383B1Q1_9ZZZZ</name>
<dbReference type="InterPro" id="IPR052170">
    <property type="entry name" value="M29_Exopeptidase"/>
</dbReference>
<sequence length="133" mass="14780">DSAEGSITFEFPAVYSGKYVEGIRLKFSGGMVVEARASRNEELLHQLIAMDDGAKRIGEFGVGTNYGINRYCYDLLFDEKIGGTAHIALGRAYTQCGGVNQLAFHWDLIKDLREEGALYLDDRKVIEKGKILI</sequence>
<reference evidence="2" key="1">
    <citation type="submission" date="2018-05" db="EMBL/GenBank/DDBJ databases">
        <authorList>
            <person name="Lanie J.A."/>
            <person name="Ng W.-L."/>
            <person name="Kazmierczak K.M."/>
            <person name="Andrzejewski T.M."/>
            <person name="Davidsen T.M."/>
            <person name="Wayne K.J."/>
            <person name="Tettelin H."/>
            <person name="Glass J.I."/>
            <person name="Rusch D."/>
            <person name="Podicherti R."/>
            <person name="Tsui H.-C.T."/>
            <person name="Winkler M.E."/>
        </authorList>
    </citation>
    <scope>NUCLEOTIDE SEQUENCE</scope>
</reference>
<dbReference type="Pfam" id="PF02073">
    <property type="entry name" value="Peptidase_M29"/>
    <property type="match status" value="1"/>
</dbReference>
<dbReference type="GO" id="GO:0046872">
    <property type="term" value="F:metal ion binding"/>
    <property type="evidence" value="ECO:0007669"/>
    <property type="project" value="UniProtKB-KW"/>
</dbReference>
<dbReference type="PANTHER" id="PTHR34448:SF1">
    <property type="entry name" value="BLL6088 PROTEIN"/>
    <property type="match status" value="1"/>
</dbReference>
<evidence type="ECO:0000256" key="1">
    <source>
        <dbReference type="ARBA" id="ARBA00022723"/>
    </source>
</evidence>
<proteinExistence type="predicted"/>
<protein>
    <recommendedName>
        <fullName evidence="3">Aminopeptidase</fullName>
    </recommendedName>
</protein>
<dbReference type="PANTHER" id="PTHR34448">
    <property type="entry name" value="AMINOPEPTIDASE"/>
    <property type="match status" value="1"/>
</dbReference>
<keyword evidence="1" id="KW-0479">Metal-binding</keyword>
<dbReference type="AlphaFoldDB" id="A0A383B1Q1"/>
<dbReference type="GO" id="GO:0006508">
    <property type="term" value="P:proteolysis"/>
    <property type="evidence" value="ECO:0007669"/>
    <property type="project" value="InterPro"/>
</dbReference>
<dbReference type="EMBL" id="UINC01196826">
    <property type="protein sequence ID" value="SVE14007.1"/>
    <property type="molecule type" value="Genomic_DNA"/>
</dbReference>
<accession>A0A383B1Q1</accession>
<evidence type="ECO:0000313" key="2">
    <source>
        <dbReference type="EMBL" id="SVE14007.1"/>
    </source>
</evidence>
<evidence type="ECO:0008006" key="3">
    <source>
        <dbReference type="Google" id="ProtNLM"/>
    </source>
</evidence>
<gene>
    <name evidence="2" type="ORF">METZ01_LOCUS466861</name>
</gene>
<dbReference type="InterPro" id="IPR000787">
    <property type="entry name" value="Peptidase_M29"/>
</dbReference>
<dbReference type="GO" id="GO:0004177">
    <property type="term" value="F:aminopeptidase activity"/>
    <property type="evidence" value="ECO:0007669"/>
    <property type="project" value="InterPro"/>
</dbReference>
<organism evidence="2">
    <name type="scientific">marine metagenome</name>
    <dbReference type="NCBI Taxonomy" id="408172"/>
    <lineage>
        <taxon>unclassified sequences</taxon>
        <taxon>metagenomes</taxon>
        <taxon>ecological metagenomes</taxon>
    </lineage>
</organism>
<dbReference type="SUPFAM" id="SSF144052">
    <property type="entry name" value="Thermophilic metalloprotease-like"/>
    <property type="match status" value="1"/>
</dbReference>